<dbReference type="GeneID" id="54324782"/>
<comment type="caution">
    <text evidence="1">The sequence shown here is derived from an EMBL/GenBank/DDBJ whole genome shotgun (WGS) entry which is preliminary data.</text>
</comment>
<dbReference type="Proteomes" id="UP000324241">
    <property type="component" value="Unassembled WGS sequence"/>
</dbReference>
<dbReference type="EMBL" id="QUQM01000014">
    <property type="protein sequence ID" value="KAA8641279.1"/>
    <property type="molecule type" value="Genomic_DNA"/>
</dbReference>
<evidence type="ECO:0000313" key="2">
    <source>
        <dbReference type="Proteomes" id="UP000324241"/>
    </source>
</evidence>
<sequence>MRRQVRILDRLAASSIHCQSTQTGIAASWCRCTPVLPSGIPDADSRDAPRYRGTTRGCVPSTTPLYHDRQFFWPGKLSFPSTRSGVESIAVPDKVISGLFGGRQRLMPWLRILVQYLGNIRDLVPETIGHAATGRWNVVLRIHSRLGESRGHPKIVVGESPKGHRVSRLSLRSMLPGNDGKRAAHGQHWPLGAEMTTSTGRSWPSTVTIPVDVNRWIGV</sequence>
<evidence type="ECO:0000313" key="1">
    <source>
        <dbReference type="EMBL" id="KAA8641279.1"/>
    </source>
</evidence>
<proteinExistence type="predicted"/>
<dbReference type="RefSeq" id="XP_033420641.1">
    <property type="nucleotide sequence ID" value="XM_033566775.1"/>
</dbReference>
<reference evidence="1 2" key="1">
    <citation type="submission" date="2019-08" db="EMBL/GenBank/DDBJ databases">
        <title>The genome sequence of a newly discovered highly antifungal drug resistant Aspergillus species, Aspergillus tanneri NIH 1004.</title>
        <authorList>
            <person name="Mounaud S."/>
            <person name="Singh I."/>
            <person name="Joardar V."/>
            <person name="Pakala S."/>
            <person name="Pakala S."/>
            <person name="Venepally P."/>
            <person name="Chung J.K."/>
            <person name="Losada L."/>
            <person name="Nierman W.C."/>
        </authorList>
    </citation>
    <scope>NUCLEOTIDE SEQUENCE [LARGE SCALE GENOMIC DNA]</scope>
    <source>
        <strain evidence="1 2">NIH1004</strain>
    </source>
</reference>
<protein>
    <submittedName>
        <fullName evidence="1">Uncharacterized protein</fullName>
    </submittedName>
</protein>
<organism evidence="1 2">
    <name type="scientific">Aspergillus tanneri</name>
    <dbReference type="NCBI Taxonomy" id="1220188"/>
    <lineage>
        <taxon>Eukaryota</taxon>
        <taxon>Fungi</taxon>
        <taxon>Dikarya</taxon>
        <taxon>Ascomycota</taxon>
        <taxon>Pezizomycotina</taxon>
        <taxon>Eurotiomycetes</taxon>
        <taxon>Eurotiomycetidae</taxon>
        <taxon>Eurotiales</taxon>
        <taxon>Aspergillaceae</taxon>
        <taxon>Aspergillus</taxon>
        <taxon>Aspergillus subgen. Circumdati</taxon>
    </lineage>
</organism>
<gene>
    <name evidence="1" type="ORF">ATNIH1004_002080</name>
</gene>
<accession>A0A5M9M9Q4</accession>
<name>A0A5M9M9Q4_9EURO</name>
<dbReference type="AlphaFoldDB" id="A0A5M9M9Q4"/>